<comment type="caution">
    <text evidence="3">The sequence shown here is derived from an EMBL/GenBank/DDBJ whole genome shotgun (WGS) entry which is preliminary data.</text>
</comment>
<dbReference type="SUPFAM" id="SSF54197">
    <property type="entry name" value="HIT-like"/>
    <property type="match status" value="1"/>
</dbReference>
<dbReference type="RefSeq" id="XP_069229840.1">
    <property type="nucleotide sequence ID" value="XM_069373181.1"/>
</dbReference>
<name>A0AB34KTS7_9PEZI</name>
<evidence type="ECO:0000313" key="4">
    <source>
        <dbReference type="Proteomes" id="UP000803884"/>
    </source>
</evidence>
<dbReference type="InterPro" id="IPR043171">
    <property type="entry name" value="Ap4A_phos1/2-like"/>
</dbReference>
<dbReference type="GeneID" id="96006019"/>
<gene>
    <name evidence="3" type="ORF">WHR41_04575</name>
</gene>
<dbReference type="Pfam" id="PF19327">
    <property type="entry name" value="Ap4A_phos_N"/>
    <property type="match status" value="1"/>
</dbReference>
<evidence type="ECO:0000313" key="3">
    <source>
        <dbReference type="EMBL" id="KAL1586735.1"/>
    </source>
</evidence>
<dbReference type="GO" id="GO:0003877">
    <property type="term" value="F:ATP:ADP adenylyltransferase activity"/>
    <property type="evidence" value="ECO:0007669"/>
    <property type="project" value="InterPro"/>
</dbReference>
<dbReference type="InterPro" id="IPR045759">
    <property type="entry name" value="Ap4A_phos1/2_N"/>
</dbReference>
<feature type="domain" description="Ap4A phosphorylase 1/2 N-terminal" evidence="2">
    <location>
        <begin position="12"/>
        <end position="149"/>
    </location>
</feature>
<dbReference type="Pfam" id="PF09830">
    <property type="entry name" value="ATP_transf"/>
    <property type="match status" value="1"/>
</dbReference>
<proteinExistence type="predicted"/>
<evidence type="ECO:0000259" key="2">
    <source>
        <dbReference type="Pfam" id="PF19327"/>
    </source>
</evidence>
<evidence type="ECO:0000259" key="1">
    <source>
        <dbReference type="Pfam" id="PF09830"/>
    </source>
</evidence>
<protein>
    <recommendedName>
        <fullName evidence="5">Ap4A phosphorylase II</fullName>
    </recommendedName>
</protein>
<accession>A0AB34KTS7</accession>
<dbReference type="EMBL" id="JAAQHG020000013">
    <property type="protein sequence ID" value="KAL1586735.1"/>
    <property type="molecule type" value="Genomic_DNA"/>
</dbReference>
<dbReference type="InterPro" id="IPR036265">
    <property type="entry name" value="HIT-like_sf"/>
</dbReference>
<feature type="domain" description="ATP adenylyltransferase C-terminal" evidence="1">
    <location>
        <begin position="172"/>
        <end position="269"/>
    </location>
</feature>
<dbReference type="GO" id="GO:0009117">
    <property type="term" value="P:nucleotide metabolic process"/>
    <property type="evidence" value="ECO:0007669"/>
    <property type="project" value="InterPro"/>
</dbReference>
<dbReference type="AlphaFoldDB" id="A0AB34KTS7"/>
<reference evidence="3 4" key="1">
    <citation type="journal article" date="2020" name="Microbiol. Resour. Announc.">
        <title>Draft Genome Sequence of a Cladosporium Species Isolated from the Mesophotic Ascidian Didemnum maculosum.</title>
        <authorList>
            <person name="Gioti A."/>
            <person name="Siaperas R."/>
            <person name="Nikolaivits E."/>
            <person name="Le Goff G."/>
            <person name="Ouazzani J."/>
            <person name="Kotoulas G."/>
            <person name="Topakas E."/>
        </authorList>
    </citation>
    <scope>NUCLEOTIDE SEQUENCE [LARGE SCALE GENOMIC DNA]</scope>
    <source>
        <strain evidence="3 4">TM138-S3</strain>
    </source>
</reference>
<dbReference type="InterPro" id="IPR019200">
    <property type="entry name" value="ATP_adenylylTrfase_C"/>
</dbReference>
<dbReference type="Proteomes" id="UP000803884">
    <property type="component" value="Unassembled WGS sequence"/>
</dbReference>
<sequence>MSLERQALEQFDRLVEQGELLWRHDEPRHISSKPFDFQFHVANSLTKKPVTAGSKKRTPAFMDDNQDFSLGIFGPRHKLILNKYCVTRPQMVLHTVEFESQDELLNADDFHAAWLALTSMGNKYMVIFNGGKDAGASMNHKHLQVLPRPEGAGLESLLKGSSSDGMDIRLLDVPYRLAVGTIPEQANGVALQNLFHSLCDEADVKPGMAYNMILVGGRMVVIPRRTADIDGIQANAAAMIGVVYCSSQEQYESWVREGPMKMLERFGVPKEPRN</sequence>
<dbReference type="Gene3D" id="3.30.428.70">
    <property type="match status" value="1"/>
</dbReference>
<evidence type="ECO:0008006" key="5">
    <source>
        <dbReference type="Google" id="ProtNLM"/>
    </source>
</evidence>
<dbReference type="GO" id="GO:0005524">
    <property type="term" value="F:ATP binding"/>
    <property type="evidence" value="ECO:0007669"/>
    <property type="project" value="InterPro"/>
</dbReference>
<keyword evidence="4" id="KW-1185">Reference proteome</keyword>
<organism evidence="3 4">
    <name type="scientific">Cladosporium halotolerans</name>
    <dbReference type="NCBI Taxonomy" id="1052096"/>
    <lineage>
        <taxon>Eukaryota</taxon>
        <taxon>Fungi</taxon>
        <taxon>Dikarya</taxon>
        <taxon>Ascomycota</taxon>
        <taxon>Pezizomycotina</taxon>
        <taxon>Dothideomycetes</taxon>
        <taxon>Dothideomycetidae</taxon>
        <taxon>Cladosporiales</taxon>
        <taxon>Cladosporiaceae</taxon>
        <taxon>Cladosporium</taxon>
    </lineage>
</organism>
<dbReference type="PANTHER" id="PTHR38420:SF1">
    <property type="entry name" value="PUTATIVE (AFU_ORTHOLOGUE AFUA_5G14690)-RELATED"/>
    <property type="match status" value="1"/>
</dbReference>
<dbReference type="PANTHER" id="PTHR38420">
    <property type="entry name" value="AP-4-A PHOSPHORYLASE II"/>
    <property type="match status" value="1"/>
</dbReference>
<dbReference type="InterPro" id="IPR009163">
    <property type="entry name" value="Ap4A_phos1/2"/>
</dbReference>